<dbReference type="Proteomes" id="UP001242811">
    <property type="component" value="Unassembled WGS sequence"/>
</dbReference>
<name>A0ABU0KRW2_9BACL</name>
<dbReference type="RefSeq" id="WP_244315978.1">
    <property type="nucleotide sequence ID" value="NZ_CP045298.1"/>
</dbReference>
<proteinExistence type="predicted"/>
<accession>A0ABU0KRW2</accession>
<gene>
    <name evidence="1" type="ORF">QOZ95_000315</name>
</gene>
<evidence type="ECO:0000313" key="2">
    <source>
        <dbReference type="Proteomes" id="UP001242811"/>
    </source>
</evidence>
<evidence type="ECO:0000313" key="1">
    <source>
        <dbReference type="EMBL" id="MDQ0492168.1"/>
    </source>
</evidence>
<sequence length="63" mass="6893">MLDPGQDFALPYLSKEGEDIIARGIALFHGQKFTGNLRAEQGPLFVLMTESGKLLRTSNGTLQ</sequence>
<keyword evidence="2" id="KW-1185">Reference proteome</keyword>
<organism evidence="1 2">
    <name type="scientific">Paenibacillus brasilensis</name>
    <dbReference type="NCBI Taxonomy" id="128574"/>
    <lineage>
        <taxon>Bacteria</taxon>
        <taxon>Bacillati</taxon>
        <taxon>Bacillota</taxon>
        <taxon>Bacilli</taxon>
        <taxon>Bacillales</taxon>
        <taxon>Paenibacillaceae</taxon>
        <taxon>Paenibacillus</taxon>
    </lineage>
</organism>
<protein>
    <submittedName>
        <fullName evidence="1">Uncharacterized protein</fullName>
    </submittedName>
</protein>
<reference evidence="1 2" key="1">
    <citation type="submission" date="2023-07" db="EMBL/GenBank/DDBJ databases">
        <title>Genomic Encyclopedia of Type Strains, Phase IV (KMG-IV): sequencing the most valuable type-strain genomes for metagenomic binning, comparative biology and taxonomic classification.</title>
        <authorList>
            <person name="Goeker M."/>
        </authorList>
    </citation>
    <scope>NUCLEOTIDE SEQUENCE [LARGE SCALE GENOMIC DNA]</scope>
    <source>
        <strain evidence="1 2">DSM 14914</strain>
    </source>
</reference>
<comment type="caution">
    <text evidence="1">The sequence shown here is derived from an EMBL/GenBank/DDBJ whole genome shotgun (WGS) entry which is preliminary data.</text>
</comment>
<dbReference type="EMBL" id="JAUSWA010000001">
    <property type="protein sequence ID" value="MDQ0492168.1"/>
    <property type="molecule type" value="Genomic_DNA"/>
</dbReference>